<dbReference type="EMBL" id="FMWK01000003">
    <property type="protein sequence ID" value="SCZ77307.1"/>
    <property type="molecule type" value="Genomic_DNA"/>
</dbReference>
<dbReference type="PANTHER" id="PTHR13767">
    <property type="entry name" value="TRNA-PSEUDOURIDINE SYNTHASE"/>
    <property type="match status" value="1"/>
</dbReference>
<dbReference type="CDD" id="cd02573">
    <property type="entry name" value="PseudoU_synth_EcTruB"/>
    <property type="match status" value="1"/>
</dbReference>
<sequence>MNSGIINVYKEAGFTSFDVVAKLRGILKIKKIGHTGTLDPDATGVLPVCIGKATKLCDMLTDKDKVYECVMLLGVETDTYDMSGRILEKKSVDVSEEQVQEALSSFVGDIMQVPPMYSALKVNGKKLYELAREGKEVERKPRPVTIFSIDVLSMNLPEVSIRIHCSKGTYIRSLCHDVGEVLGCGCTMKSLVRTRVSQFDISDAKTLDEIERIVKNGKLDGIMLPIASVFDGLGTVFVIPTEEALKQAINGGKIPAANVFAEAVSSFEDGERYRIFLPDNRFLGIYVYEESQFILEKMFLE</sequence>
<dbReference type="Pfam" id="PF01509">
    <property type="entry name" value="TruB_N"/>
    <property type="match status" value="1"/>
</dbReference>
<dbReference type="InterPro" id="IPR032819">
    <property type="entry name" value="TruB_C"/>
</dbReference>
<evidence type="ECO:0000256" key="5">
    <source>
        <dbReference type="HAMAP-Rule" id="MF_01080"/>
    </source>
</evidence>
<evidence type="ECO:0000256" key="3">
    <source>
        <dbReference type="ARBA" id="ARBA00022694"/>
    </source>
</evidence>
<dbReference type="EC" id="5.4.99.25" evidence="5"/>
<feature type="domain" description="Pseudouridine synthase II N-terminal" evidence="6">
    <location>
        <begin position="24"/>
        <end position="171"/>
    </location>
</feature>
<name>A0A1G5RTI0_PSEXY</name>
<feature type="domain" description="tRNA pseudouridylate synthase B C-terminal" evidence="7">
    <location>
        <begin position="172"/>
        <end position="228"/>
    </location>
</feature>
<evidence type="ECO:0000259" key="7">
    <source>
        <dbReference type="Pfam" id="PF16198"/>
    </source>
</evidence>
<comment type="function">
    <text evidence="5">Responsible for synthesis of pseudouridine from uracil-55 in the psi GC loop of transfer RNAs.</text>
</comment>
<dbReference type="HAMAP" id="MF_01080">
    <property type="entry name" value="TruB_bact"/>
    <property type="match status" value="1"/>
</dbReference>
<keyword evidence="4 5" id="KW-0413">Isomerase</keyword>
<dbReference type="AlphaFoldDB" id="A0A1G5RTI0"/>
<dbReference type="SUPFAM" id="SSF55120">
    <property type="entry name" value="Pseudouridine synthase"/>
    <property type="match status" value="1"/>
</dbReference>
<dbReference type="RefSeq" id="WP_090161207.1">
    <property type="nucleotide sequence ID" value="NZ_FMWK01000003.1"/>
</dbReference>
<dbReference type="InterPro" id="IPR014780">
    <property type="entry name" value="tRNA_psdUridine_synth_TruB"/>
</dbReference>
<dbReference type="InterPro" id="IPR002501">
    <property type="entry name" value="PsdUridine_synth_N"/>
</dbReference>
<evidence type="ECO:0000256" key="4">
    <source>
        <dbReference type="ARBA" id="ARBA00023235"/>
    </source>
</evidence>
<comment type="catalytic activity">
    <reaction evidence="1 5">
        <text>uridine(55) in tRNA = pseudouridine(55) in tRNA</text>
        <dbReference type="Rhea" id="RHEA:42532"/>
        <dbReference type="Rhea" id="RHEA-COMP:10101"/>
        <dbReference type="Rhea" id="RHEA-COMP:10102"/>
        <dbReference type="ChEBI" id="CHEBI:65314"/>
        <dbReference type="ChEBI" id="CHEBI:65315"/>
        <dbReference type="EC" id="5.4.99.25"/>
    </reaction>
</comment>
<dbReference type="Proteomes" id="UP000199428">
    <property type="component" value="Unassembled WGS sequence"/>
</dbReference>
<feature type="active site" description="Nucleophile" evidence="5">
    <location>
        <position position="39"/>
    </location>
</feature>
<dbReference type="GO" id="GO:1990481">
    <property type="term" value="P:mRNA pseudouridine synthesis"/>
    <property type="evidence" value="ECO:0007669"/>
    <property type="project" value="TreeGrafter"/>
</dbReference>
<dbReference type="Pfam" id="PF16198">
    <property type="entry name" value="TruB_C_2"/>
    <property type="match status" value="1"/>
</dbReference>
<reference evidence="8 9" key="1">
    <citation type="submission" date="2016-10" db="EMBL/GenBank/DDBJ databases">
        <authorList>
            <person name="de Groot N.N."/>
        </authorList>
    </citation>
    <scope>NUCLEOTIDE SEQUENCE [LARGE SCALE GENOMIC DNA]</scope>
    <source>
        <strain evidence="8 9">DSM 10317</strain>
    </source>
</reference>
<dbReference type="GO" id="GO:0031119">
    <property type="term" value="P:tRNA pseudouridine synthesis"/>
    <property type="evidence" value="ECO:0007669"/>
    <property type="project" value="UniProtKB-UniRule"/>
</dbReference>
<dbReference type="NCBIfam" id="TIGR00431">
    <property type="entry name" value="TruB"/>
    <property type="match status" value="1"/>
</dbReference>
<organism evidence="8 9">
    <name type="scientific">Pseudobutyrivibrio xylanivorans</name>
    <dbReference type="NCBI Taxonomy" id="185007"/>
    <lineage>
        <taxon>Bacteria</taxon>
        <taxon>Bacillati</taxon>
        <taxon>Bacillota</taxon>
        <taxon>Clostridia</taxon>
        <taxon>Lachnospirales</taxon>
        <taxon>Lachnospiraceae</taxon>
        <taxon>Pseudobutyrivibrio</taxon>
    </lineage>
</organism>
<dbReference type="PANTHER" id="PTHR13767:SF2">
    <property type="entry name" value="PSEUDOURIDYLATE SYNTHASE TRUB1"/>
    <property type="match status" value="1"/>
</dbReference>
<dbReference type="InterPro" id="IPR020103">
    <property type="entry name" value="PsdUridine_synth_cat_dom_sf"/>
</dbReference>
<gene>
    <name evidence="5" type="primary">truB</name>
    <name evidence="8" type="ORF">SAMN02910350_00668</name>
</gene>
<proteinExistence type="inferred from homology"/>
<dbReference type="GO" id="GO:0003723">
    <property type="term" value="F:RNA binding"/>
    <property type="evidence" value="ECO:0007669"/>
    <property type="project" value="InterPro"/>
</dbReference>
<evidence type="ECO:0000313" key="9">
    <source>
        <dbReference type="Proteomes" id="UP000199428"/>
    </source>
</evidence>
<comment type="similarity">
    <text evidence="2 5">Belongs to the pseudouridine synthase TruB family. Type 1 subfamily.</text>
</comment>
<accession>A0A1G5RTI0</accession>
<dbReference type="FunFam" id="3.30.2350.10:FF:000011">
    <property type="entry name" value="tRNA pseudouridine synthase B"/>
    <property type="match status" value="1"/>
</dbReference>
<keyword evidence="3 5" id="KW-0819">tRNA processing</keyword>
<protein>
    <recommendedName>
        <fullName evidence="5">tRNA pseudouridine synthase B</fullName>
        <ecNumber evidence="5">5.4.99.25</ecNumber>
    </recommendedName>
    <alternativeName>
        <fullName evidence="5">tRNA pseudouridine(55) synthase</fullName>
        <shortName evidence="5">Psi55 synthase</shortName>
    </alternativeName>
    <alternativeName>
        <fullName evidence="5">tRNA pseudouridylate synthase</fullName>
    </alternativeName>
    <alternativeName>
        <fullName evidence="5">tRNA-uridine isomerase</fullName>
    </alternativeName>
</protein>
<evidence type="ECO:0000256" key="2">
    <source>
        <dbReference type="ARBA" id="ARBA00005642"/>
    </source>
</evidence>
<dbReference type="Gene3D" id="3.30.2350.10">
    <property type="entry name" value="Pseudouridine synthase"/>
    <property type="match status" value="1"/>
</dbReference>
<evidence type="ECO:0000256" key="1">
    <source>
        <dbReference type="ARBA" id="ARBA00000385"/>
    </source>
</evidence>
<dbReference type="GO" id="GO:0160148">
    <property type="term" value="F:tRNA pseudouridine(55) synthase activity"/>
    <property type="evidence" value="ECO:0007669"/>
    <property type="project" value="UniProtKB-EC"/>
</dbReference>
<evidence type="ECO:0000259" key="6">
    <source>
        <dbReference type="Pfam" id="PF01509"/>
    </source>
</evidence>
<evidence type="ECO:0000313" key="8">
    <source>
        <dbReference type="EMBL" id="SCZ77307.1"/>
    </source>
</evidence>